<evidence type="ECO:0000256" key="4">
    <source>
        <dbReference type="ARBA" id="ARBA00022807"/>
    </source>
</evidence>
<dbReference type="InterPro" id="IPR000064">
    <property type="entry name" value="NLP_P60_dom"/>
</dbReference>
<evidence type="ECO:0000256" key="2">
    <source>
        <dbReference type="ARBA" id="ARBA00022670"/>
    </source>
</evidence>
<evidence type="ECO:0000256" key="7">
    <source>
        <dbReference type="SAM" id="SignalP"/>
    </source>
</evidence>
<feature type="signal peptide" evidence="7">
    <location>
        <begin position="1"/>
        <end position="41"/>
    </location>
</feature>
<dbReference type="Gene3D" id="3.90.1720.10">
    <property type="entry name" value="endopeptidase domain like (from Nostoc punctiforme)"/>
    <property type="match status" value="1"/>
</dbReference>
<keyword evidence="4" id="KW-0788">Thiol protease</keyword>
<protein>
    <submittedName>
        <fullName evidence="9">NlpC/P60 family protein</fullName>
    </submittedName>
</protein>
<evidence type="ECO:0000256" key="1">
    <source>
        <dbReference type="ARBA" id="ARBA00007074"/>
    </source>
</evidence>
<dbReference type="PANTHER" id="PTHR47359">
    <property type="entry name" value="PEPTIDOGLYCAN DL-ENDOPEPTIDASE CWLO"/>
    <property type="match status" value="1"/>
</dbReference>
<proteinExistence type="inferred from homology"/>
<feature type="chain" id="PRO_5047314233" evidence="7">
    <location>
        <begin position="42"/>
        <end position="409"/>
    </location>
</feature>
<dbReference type="RefSeq" id="WP_326703975.1">
    <property type="nucleotide sequence ID" value="NZ_CP109083.1"/>
</dbReference>
<dbReference type="InterPro" id="IPR051794">
    <property type="entry name" value="PG_Endopeptidase_C40"/>
</dbReference>
<evidence type="ECO:0000259" key="8">
    <source>
        <dbReference type="PROSITE" id="PS51935"/>
    </source>
</evidence>
<feature type="region of interest" description="Disordered" evidence="6">
    <location>
        <begin position="226"/>
        <end position="287"/>
    </location>
</feature>
<comment type="similarity">
    <text evidence="1">Belongs to the peptidase C40 family.</text>
</comment>
<gene>
    <name evidence="9" type="ORF">OG849_22645</name>
</gene>
<accession>A0ABZ1F093</accession>
<dbReference type="PANTHER" id="PTHR47359:SF3">
    <property type="entry name" value="NLP_P60 DOMAIN-CONTAINING PROTEIN-RELATED"/>
    <property type="match status" value="1"/>
</dbReference>
<reference evidence="9 10" key="1">
    <citation type="submission" date="2022-10" db="EMBL/GenBank/DDBJ databases">
        <title>The complete genomes of actinobacterial strains from the NBC collection.</title>
        <authorList>
            <person name="Joergensen T.S."/>
            <person name="Alvarez Arevalo M."/>
            <person name="Sterndorff E.B."/>
            <person name="Faurdal D."/>
            <person name="Vuksanovic O."/>
            <person name="Mourched A.-S."/>
            <person name="Charusanti P."/>
            <person name="Shaw S."/>
            <person name="Blin K."/>
            <person name="Weber T."/>
        </authorList>
    </citation>
    <scope>NUCLEOTIDE SEQUENCE [LARGE SCALE GENOMIC DNA]</scope>
    <source>
        <strain evidence="9 10">NBC 01792</strain>
    </source>
</reference>
<dbReference type="Proteomes" id="UP001356428">
    <property type="component" value="Chromosome"/>
</dbReference>
<dbReference type="EMBL" id="CP109083">
    <property type="protein sequence ID" value="WSB09835.1"/>
    <property type="molecule type" value="Genomic_DNA"/>
</dbReference>
<dbReference type="InterPro" id="IPR038765">
    <property type="entry name" value="Papain-like_cys_pep_sf"/>
</dbReference>
<keyword evidence="3" id="KW-0378">Hydrolase</keyword>
<sequence length="409" mass="43930">MPVLASHRKPRTKVRTTTPAVGFTTAALASVTLLSTQSATAAPAEPKPAIEDVQKKVDELYRQAGSATQQYNRAKAASTAQRTKVDTLLSDVAKRTEKINEARRELGAFAAEQYRTGGIAPTATFFLADDPQAYFDQSRLMSRSTERQQKAVDDFRTQQAAASKKRAEAVQSLESLTETQTTLRSSKHKVQNKLTEARSLLAKLTAEEKARLAELERKKEAEAKEKAEKLARRQAAEAKEREEREAAEKKAREEAAKESGGDSGSGSGSGTGTGTSPGSGTGTGTGTGADGSYAAKAEKVLAFARAQIGKPYVWGASGPASYDCSGLTQAAWREAGVTLPRTTWDQVKVGTRVATSDLQPGDLVFFYDDISHVGIYKGDGMMIHAPKPGANVREESIYYMPIYGSVRPA</sequence>
<feature type="compositionally biased region" description="Gly residues" evidence="6">
    <location>
        <begin position="261"/>
        <end position="287"/>
    </location>
</feature>
<keyword evidence="7" id="KW-0732">Signal</keyword>
<keyword evidence="5" id="KW-0175">Coiled coil</keyword>
<evidence type="ECO:0000313" key="9">
    <source>
        <dbReference type="EMBL" id="WSB09835.1"/>
    </source>
</evidence>
<keyword evidence="2" id="KW-0645">Protease</keyword>
<dbReference type="Pfam" id="PF00877">
    <property type="entry name" value="NLPC_P60"/>
    <property type="match status" value="1"/>
</dbReference>
<name>A0ABZ1F093_9ACTN</name>
<feature type="coiled-coil region" evidence="5">
    <location>
        <begin position="50"/>
        <end position="105"/>
    </location>
</feature>
<feature type="domain" description="NlpC/P60" evidence="8">
    <location>
        <begin position="294"/>
        <end position="409"/>
    </location>
</feature>
<dbReference type="SUPFAM" id="SSF54001">
    <property type="entry name" value="Cysteine proteinases"/>
    <property type="match status" value="1"/>
</dbReference>
<evidence type="ECO:0000256" key="6">
    <source>
        <dbReference type="SAM" id="MobiDB-lite"/>
    </source>
</evidence>
<evidence type="ECO:0000256" key="3">
    <source>
        <dbReference type="ARBA" id="ARBA00022801"/>
    </source>
</evidence>
<keyword evidence="10" id="KW-1185">Reference proteome</keyword>
<dbReference type="Gene3D" id="6.10.250.3150">
    <property type="match status" value="1"/>
</dbReference>
<evidence type="ECO:0000313" key="10">
    <source>
        <dbReference type="Proteomes" id="UP001356428"/>
    </source>
</evidence>
<organism evidence="9 10">
    <name type="scientific">Streptomyces cyaneofuscatus</name>
    <dbReference type="NCBI Taxonomy" id="66883"/>
    <lineage>
        <taxon>Bacteria</taxon>
        <taxon>Bacillati</taxon>
        <taxon>Actinomycetota</taxon>
        <taxon>Actinomycetes</taxon>
        <taxon>Kitasatosporales</taxon>
        <taxon>Streptomycetaceae</taxon>
        <taxon>Streptomyces</taxon>
    </lineage>
</organism>
<dbReference type="PROSITE" id="PS51935">
    <property type="entry name" value="NLPC_P60"/>
    <property type="match status" value="1"/>
</dbReference>
<evidence type="ECO:0000256" key="5">
    <source>
        <dbReference type="SAM" id="Coils"/>
    </source>
</evidence>
<feature type="compositionally biased region" description="Basic and acidic residues" evidence="6">
    <location>
        <begin position="226"/>
        <end position="260"/>
    </location>
</feature>